<dbReference type="RefSeq" id="WP_023053970.1">
    <property type="nucleotide sequence ID" value="NZ_AWXA01000041.1"/>
</dbReference>
<keyword evidence="2 5" id="KW-0227">DNA damage</keyword>
<evidence type="ECO:0000256" key="2">
    <source>
        <dbReference type="ARBA" id="ARBA00022763"/>
    </source>
</evidence>
<dbReference type="PANTHER" id="PTHR10429">
    <property type="entry name" value="DNA-3-METHYLADENINE GLYCOSYLASE"/>
    <property type="match status" value="1"/>
</dbReference>
<dbReference type="InterPro" id="IPR011034">
    <property type="entry name" value="Formyl_transferase-like_C_sf"/>
</dbReference>
<dbReference type="PATRIC" id="fig|1111454.3.peg.1499"/>
<comment type="caution">
    <text evidence="6">The sequence shown here is derived from an EMBL/GenBank/DDBJ whole genome shotgun (WGS) entry which is preliminary data.</text>
</comment>
<name>U7UHA6_9FIRM</name>
<reference evidence="6 7" key="1">
    <citation type="submission" date="2013-09" db="EMBL/GenBank/DDBJ databases">
        <authorList>
            <person name="Durkin A.S."/>
            <person name="Haft D.R."/>
            <person name="McCorrison J."/>
            <person name="Torralba M."/>
            <person name="Gillis M."/>
            <person name="Haft D.H."/>
            <person name="Methe B."/>
            <person name="Sutton G."/>
            <person name="Nelson K.E."/>
        </authorList>
    </citation>
    <scope>NUCLEOTIDE SEQUENCE [LARGE SCALE GENOMIC DNA]</scope>
    <source>
        <strain evidence="6 7">BV3C16-1</strain>
    </source>
</reference>
<keyword evidence="6" id="KW-0326">Glycosidase</keyword>
<evidence type="ECO:0000256" key="4">
    <source>
        <dbReference type="ARBA" id="ARBA00023204"/>
    </source>
</evidence>
<dbReference type="NCBIfam" id="TIGR00567">
    <property type="entry name" value="3mg"/>
    <property type="match status" value="1"/>
</dbReference>
<dbReference type="GO" id="GO:0003905">
    <property type="term" value="F:alkylbase DNA N-glycosylase activity"/>
    <property type="evidence" value="ECO:0007669"/>
    <property type="project" value="InterPro"/>
</dbReference>
<evidence type="ECO:0000256" key="5">
    <source>
        <dbReference type="HAMAP-Rule" id="MF_00527"/>
    </source>
</evidence>
<dbReference type="Proteomes" id="UP000017090">
    <property type="component" value="Unassembled WGS sequence"/>
</dbReference>
<keyword evidence="7" id="KW-1185">Reference proteome</keyword>
<dbReference type="CDD" id="cd00540">
    <property type="entry name" value="AAG"/>
    <property type="match status" value="1"/>
</dbReference>
<dbReference type="OrthoDB" id="9794313at2"/>
<evidence type="ECO:0000256" key="3">
    <source>
        <dbReference type="ARBA" id="ARBA00022801"/>
    </source>
</evidence>
<keyword evidence="4 5" id="KW-0234">DNA repair</keyword>
<organism evidence="6 7">
    <name type="scientific">Megasphaera vaginalis</name>
    <name type="common">ex Srinivasan et al. 2021</name>
    <dbReference type="NCBI Taxonomy" id="1111454"/>
    <lineage>
        <taxon>Bacteria</taxon>
        <taxon>Bacillati</taxon>
        <taxon>Bacillota</taxon>
        <taxon>Negativicutes</taxon>
        <taxon>Veillonellales</taxon>
        <taxon>Veillonellaceae</taxon>
        <taxon>Megasphaera</taxon>
    </lineage>
</organism>
<dbReference type="eggNOG" id="COG2094">
    <property type="taxonomic scope" value="Bacteria"/>
</dbReference>
<dbReference type="PANTHER" id="PTHR10429:SF0">
    <property type="entry name" value="DNA-3-METHYLADENINE GLYCOSYLASE"/>
    <property type="match status" value="1"/>
</dbReference>
<dbReference type="AlphaFoldDB" id="U7UHA6"/>
<dbReference type="InterPro" id="IPR003180">
    <property type="entry name" value="MPG"/>
</dbReference>
<evidence type="ECO:0000313" key="6">
    <source>
        <dbReference type="EMBL" id="ERT58671.1"/>
    </source>
</evidence>
<dbReference type="FunFam" id="3.10.300.10:FF:000001">
    <property type="entry name" value="Putative 3-methyladenine DNA glycosylase"/>
    <property type="match status" value="1"/>
</dbReference>
<protein>
    <recommendedName>
        <fullName evidence="5">Putative 3-methyladenine DNA glycosylase</fullName>
        <ecNumber evidence="5">3.2.2.-</ecNumber>
    </recommendedName>
</protein>
<dbReference type="Gene3D" id="3.10.300.10">
    <property type="entry name" value="Methylpurine-DNA glycosylase (MPG)"/>
    <property type="match status" value="1"/>
</dbReference>
<dbReference type="GO" id="GO:0006284">
    <property type="term" value="P:base-excision repair"/>
    <property type="evidence" value="ECO:0007669"/>
    <property type="project" value="InterPro"/>
</dbReference>
<accession>U7UHA6</accession>
<evidence type="ECO:0000256" key="1">
    <source>
        <dbReference type="ARBA" id="ARBA00009232"/>
    </source>
</evidence>
<keyword evidence="3 5" id="KW-0378">Hydrolase</keyword>
<dbReference type="EMBL" id="AWXA01000041">
    <property type="protein sequence ID" value="ERT58671.1"/>
    <property type="molecule type" value="Genomic_DNA"/>
</dbReference>
<dbReference type="GO" id="GO:0003677">
    <property type="term" value="F:DNA binding"/>
    <property type="evidence" value="ECO:0007669"/>
    <property type="project" value="InterPro"/>
</dbReference>
<dbReference type="Pfam" id="PF02245">
    <property type="entry name" value="Pur_DNA_glyco"/>
    <property type="match status" value="1"/>
</dbReference>
<proteinExistence type="inferred from homology"/>
<gene>
    <name evidence="6" type="ORF">HMPREF1250_1832</name>
</gene>
<comment type="similarity">
    <text evidence="1 5">Belongs to the DNA glycosylase MPG family.</text>
</comment>
<evidence type="ECO:0000313" key="7">
    <source>
        <dbReference type="Proteomes" id="UP000017090"/>
    </source>
</evidence>
<dbReference type="InterPro" id="IPR036995">
    <property type="entry name" value="MPG_sf"/>
</dbReference>
<dbReference type="EC" id="3.2.2.-" evidence="5"/>
<dbReference type="SUPFAM" id="SSF50486">
    <property type="entry name" value="FMT C-terminal domain-like"/>
    <property type="match status" value="1"/>
</dbReference>
<dbReference type="STRING" id="1111454.HMPREF1250_1832"/>
<sequence length="201" mass="22184">MIQSRWQREEFAEGAVVLARALLGSYLVRHTAQAHFVGRIVETEAYGGTYDGKIDDGSHASRGRTKRTAPMFEAGGIAYVYLIYGMYHCFNIVTGPRDTAEAVLIRAVEPVDGISAMLTNRKAEKFSVNLTNGPGKLCRAMDITLAQNGVGLCGDGLYLLHDDGSESVDIAVSRRRNIEYAAAGKQFPWRFYLRDNPFVSK</sequence>
<dbReference type="HAMAP" id="MF_00527">
    <property type="entry name" value="3MGH"/>
    <property type="match status" value="1"/>
</dbReference>